<proteinExistence type="predicted"/>
<reference evidence="1 2" key="1">
    <citation type="submission" date="2020-07" db="EMBL/GenBank/DDBJ databases">
        <title>Description of Kordia aestuariivivens sp. nov., isolated from a tidal flat.</title>
        <authorList>
            <person name="Park S."/>
            <person name="Yoon J.-H."/>
        </authorList>
    </citation>
    <scope>NUCLEOTIDE SEQUENCE [LARGE SCALE GENOMIC DNA]</scope>
    <source>
        <strain evidence="1 2">YSTF-M3</strain>
    </source>
</reference>
<sequence length="119" mass="14004">MKTSFLHTFWVQLDLRLSEEFSKSEDPLLKNFWCDGIYLYPTDHQLVKKYVNDKRKIVVTAWLGKTGQDAYEATIHFGTRALSRYAKGTDVSEAIPKFESQTEWIEIDIERKTIEIRLD</sequence>
<dbReference type="EMBL" id="JACGWS010000010">
    <property type="protein sequence ID" value="MBC8756125.1"/>
    <property type="molecule type" value="Genomic_DNA"/>
</dbReference>
<keyword evidence="2" id="KW-1185">Reference proteome</keyword>
<organism evidence="1 2">
    <name type="scientific">Kordia aestuariivivens</name>
    <dbReference type="NCBI Taxonomy" id="2759037"/>
    <lineage>
        <taxon>Bacteria</taxon>
        <taxon>Pseudomonadati</taxon>
        <taxon>Bacteroidota</taxon>
        <taxon>Flavobacteriia</taxon>
        <taxon>Flavobacteriales</taxon>
        <taxon>Flavobacteriaceae</taxon>
        <taxon>Kordia</taxon>
    </lineage>
</organism>
<gene>
    <name evidence="1" type="ORF">H2O64_15725</name>
</gene>
<dbReference type="RefSeq" id="WP_187563168.1">
    <property type="nucleotide sequence ID" value="NZ_JACGWS010000010.1"/>
</dbReference>
<accession>A0ABR7QC36</accession>
<evidence type="ECO:0000313" key="1">
    <source>
        <dbReference type="EMBL" id="MBC8756125.1"/>
    </source>
</evidence>
<name>A0ABR7QC36_9FLAO</name>
<comment type="caution">
    <text evidence="1">The sequence shown here is derived from an EMBL/GenBank/DDBJ whole genome shotgun (WGS) entry which is preliminary data.</text>
</comment>
<dbReference type="Proteomes" id="UP000619238">
    <property type="component" value="Unassembled WGS sequence"/>
</dbReference>
<evidence type="ECO:0000313" key="2">
    <source>
        <dbReference type="Proteomes" id="UP000619238"/>
    </source>
</evidence>
<protein>
    <submittedName>
        <fullName evidence="1">Uncharacterized protein</fullName>
    </submittedName>
</protein>